<dbReference type="Proteomes" id="UP000298652">
    <property type="component" value="Chromosome 3"/>
</dbReference>
<dbReference type="AlphaFoldDB" id="A0A4U6V7K9"/>
<gene>
    <name evidence="2" type="ORF">SEVIR_3G101033v2</name>
</gene>
<evidence type="ECO:0000256" key="1">
    <source>
        <dbReference type="SAM" id="MobiDB-lite"/>
    </source>
</evidence>
<protein>
    <submittedName>
        <fullName evidence="2">Uncharacterized protein</fullName>
    </submittedName>
</protein>
<organism evidence="2 3">
    <name type="scientific">Setaria viridis</name>
    <name type="common">Green bristlegrass</name>
    <name type="synonym">Setaria italica subsp. viridis</name>
    <dbReference type="NCBI Taxonomy" id="4556"/>
    <lineage>
        <taxon>Eukaryota</taxon>
        <taxon>Viridiplantae</taxon>
        <taxon>Streptophyta</taxon>
        <taxon>Embryophyta</taxon>
        <taxon>Tracheophyta</taxon>
        <taxon>Spermatophyta</taxon>
        <taxon>Magnoliopsida</taxon>
        <taxon>Liliopsida</taxon>
        <taxon>Poales</taxon>
        <taxon>Poaceae</taxon>
        <taxon>PACMAD clade</taxon>
        <taxon>Panicoideae</taxon>
        <taxon>Panicodae</taxon>
        <taxon>Paniceae</taxon>
        <taxon>Cenchrinae</taxon>
        <taxon>Setaria</taxon>
    </lineage>
</organism>
<dbReference type="Gramene" id="TKW25211">
    <property type="protein sequence ID" value="TKW25211"/>
    <property type="gene ID" value="SEVIR_3G101033v2"/>
</dbReference>
<accession>A0A4U6V7K9</accession>
<name>A0A4U6V7K9_SETVI</name>
<evidence type="ECO:0000313" key="2">
    <source>
        <dbReference type="EMBL" id="TKW25211.1"/>
    </source>
</evidence>
<dbReference type="EMBL" id="CM016554">
    <property type="protein sequence ID" value="TKW25211.1"/>
    <property type="molecule type" value="Genomic_DNA"/>
</dbReference>
<reference evidence="2" key="1">
    <citation type="submission" date="2019-03" db="EMBL/GenBank/DDBJ databases">
        <title>WGS assembly of Setaria viridis.</title>
        <authorList>
            <person name="Huang P."/>
            <person name="Jenkins J."/>
            <person name="Grimwood J."/>
            <person name="Barry K."/>
            <person name="Healey A."/>
            <person name="Mamidi S."/>
            <person name="Sreedasyam A."/>
            <person name="Shu S."/>
            <person name="Feldman M."/>
            <person name="Wu J."/>
            <person name="Yu Y."/>
            <person name="Chen C."/>
            <person name="Johnson J."/>
            <person name="Rokhsar D."/>
            <person name="Baxter I."/>
            <person name="Schmutz J."/>
            <person name="Brutnell T."/>
            <person name="Kellogg E."/>
        </authorList>
    </citation>
    <scope>NUCLEOTIDE SEQUENCE [LARGE SCALE GENOMIC DNA]</scope>
</reference>
<keyword evidence="3" id="KW-1185">Reference proteome</keyword>
<evidence type="ECO:0000313" key="3">
    <source>
        <dbReference type="Proteomes" id="UP000298652"/>
    </source>
</evidence>
<feature type="compositionally biased region" description="Basic residues" evidence="1">
    <location>
        <begin position="1"/>
        <end position="15"/>
    </location>
</feature>
<sequence>MSKSRRRRRRARRHVSVGSSPLPLASVRRRRGDRGGRESVPGAAQARGVYSLEPTYSWRLLVSSRLLCNRFALPRKSKGTEKEFRIAGVVWFFE</sequence>
<proteinExistence type="predicted"/>
<feature type="region of interest" description="Disordered" evidence="1">
    <location>
        <begin position="1"/>
        <end position="44"/>
    </location>
</feature>